<feature type="non-terminal residue" evidence="1">
    <location>
        <position position="53"/>
    </location>
</feature>
<dbReference type="Gene3D" id="3.40.50.720">
    <property type="entry name" value="NAD(P)-binding Rossmann-like Domain"/>
    <property type="match status" value="1"/>
</dbReference>
<dbReference type="AlphaFoldDB" id="A0A538SM97"/>
<dbReference type="SUPFAM" id="SSF51735">
    <property type="entry name" value="NAD(P)-binding Rossmann-fold domains"/>
    <property type="match status" value="1"/>
</dbReference>
<evidence type="ECO:0000313" key="2">
    <source>
        <dbReference type="Proteomes" id="UP000317716"/>
    </source>
</evidence>
<organism evidence="1 2">
    <name type="scientific">Eiseniibacteriota bacterium</name>
    <dbReference type="NCBI Taxonomy" id="2212470"/>
    <lineage>
        <taxon>Bacteria</taxon>
        <taxon>Candidatus Eiseniibacteriota</taxon>
    </lineage>
</organism>
<reference evidence="1 2" key="1">
    <citation type="journal article" date="2019" name="Nat. Microbiol.">
        <title>Mediterranean grassland soil C-N compound turnover is dependent on rainfall and depth, and is mediated by genomically divergent microorganisms.</title>
        <authorList>
            <person name="Diamond S."/>
            <person name="Andeer P.F."/>
            <person name="Li Z."/>
            <person name="Crits-Christoph A."/>
            <person name="Burstein D."/>
            <person name="Anantharaman K."/>
            <person name="Lane K.R."/>
            <person name="Thomas B.C."/>
            <person name="Pan C."/>
            <person name="Northen T.R."/>
            <person name="Banfield J.F."/>
        </authorList>
    </citation>
    <scope>NUCLEOTIDE SEQUENCE [LARGE SCALE GENOMIC DNA]</scope>
    <source>
        <strain evidence="1">WS_2</strain>
    </source>
</reference>
<gene>
    <name evidence="1" type="ORF">E6K72_09045</name>
</gene>
<name>A0A538SM97_UNCEI</name>
<protein>
    <submittedName>
        <fullName evidence="1">Epimerase</fullName>
    </submittedName>
</protein>
<evidence type="ECO:0000313" key="1">
    <source>
        <dbReference type="EMBL" id="TMQ52496.1"/>
    </source>
</evidence>
<dbReference type="EMBL" id="VBOS01000320">
    <property type="protein sequence ID" value="TMQ52496.1"/>
    <property type="molecule type" value="Genomic_DNA"/>
</dbReference>
<comment type="caution">
    <text evidence="1">The sequence shown here is derived from an EMBL/GenBank/DDBJ whole genome shotgun (WGS) entry which is preliminary data.</text>
</comment>
<accession>A0A538SM97</accession>
<sequence>MLGGPRFVGRYLIEAALARGHRVTMFNRGRTEPGLFPAVERRLGDRATDLSAL</sequence>
<dbReference type="InterPro" id="IPR036291">
    <property type="entry name" value="NAD(P)-bd_dom_sf"/>
</dbReference>
<proteinExistence type="predicted"/>
<dbReference type="Proteomes" id="UP000317716">
    <property type="component" value="Unassembled WGS sequence"/>
</dbReference>